<reference evidence="1 2" key="1">
    <citation type="submission" date="2019-04" db="EMBL/GenBank/DDBJ databases">
        <title>An improved genome assembly and genetic linkage map for asparagus bean, Vigna unguiculata ssp. sesquipedialis.</title>
        <authorList>
            <person name="Xia Q."/>
            <person name="Zhang R."/>
            <person name="Dong Y."/>
        </authorList>
    </citation>
    <scope>NUCLEOTIDE SEQUENCE [LARGE SCALE GENOMIC DNA]</scope>
    <source>
        <tissue evidence="1">Leaf</tissue>
    </source>
</reference>
<sequence>MAAMAAALVAREEVDGTAVRTMNLVQMDSGAMRICEDDEGAKVKTLLLRYGSRFLHGGCGESSHSRCCWCWCVLELRWLLVKARTHVAVGVGACWSCGGCWCARWWCVVAGFRKVQECGGCAAKKMVVMEVARRGASLHLRVDRDGATVVVEQVLTVVGGRAAAASMVGHGG</sequence>
<dbReference type="EMBL" id="CP039355">
    <property type="protein sequence ID" value="QCE14216.1"/>
    <property type="molecule type" value="Genomic_DNA"/>
</dbReference>
<dbReference type="Proteomes" id="UP000501690">
    <property type="component" value="Linkage Group LG11"/>
</dbReference>
<gene>
    <name evidence="1" type="ORF">DEO72_LG11g1215</name>
</gene>
<accession>A0A4D6NKR2</accession>
<dbReference type="AlphaFoldDB" id="A0A4D6NKR2"/>
<evidence type="ECO:0000313" key="2">
    <source>
        <dbReference type="Proteomes" id="UP000501690"/>
    </source>
</evidence>
<protein>
    <submittedName>
        <fullName evidence="1">Uncharacterized protein</fullName>
    </submittedName>
</protein>
<organism evidence="1 2">
    <name type="scientific">Vigna unguiculata</name>
    <name type="common">Cowpea</name>
    <dbReference type="NCBI Taxonomy" id="3917"/>
    <lineage>
        <taxon>Eukaryota</taxon>
        <taxon>Viridiplantae</taxon>
        <taxon>Streptophyta</taxon>
        <taxon>Embryophyta</taxon>
        <taxon>Tracheophyta</taxon>
        <taxon>Spermatophyta</taxon>
        <taxon>Magnoliopsida</taxon>
        <taxon>eudicotyledons</taxon>
        <taxon>Gunneridae</taxon>
        <taxon>Pentapetalae</taxon>
        <taxon>rosids</taxon>
        <taxon>fabids</taxon>
        <taxon>Fabales</taxon>
        <taxon>Fabaceae</taxon>
        <taxon>Papilionoideae</taxon>
        <taxon>50 kb inversion clade</taxon>
        <taxon>NPAAA clade</taxon>
        <taxon>indigoferoid/millettioid clade</taxon>
        <taxon>Phaseoleae</taxon>
        <taxon>Vigna</taxon>
    </lineage>
</organism>
<proteinExistence type="predicted"/>
<keyword evidence="2" id="KW-1185">Reference proteome</keyword>
<evidence type="ECO:0000313" key="1">
    <source>
        <dbReference type="EMBL" id="QCE14216.1"/>
    </source>
</evidence>
<name>A0A4D6NKR2_VIGUN</name>